<evidence type="ECO:0000259" key="3">
    <source>
        <dbReference type="Pfam" id="PF09511"/>
    </source>
</evidence>
<protein>
    <submittedName>
        <fullName evidence="4">Uncharacterized protein</fullName>
    </submittedName>
</protein>
<dbReference type="SUPFAM" id="SSF52540">
    <property type="entry name" value="P-loop containing nucleoside triphosphate hydrolases"/>
    <property type="match status" value="1"/>
</dbReference>
<dbReference type="PANTHER" id="PTHR42850:SF4">
    <property type="entry name" value="ZINC-DEPENDENT ENDOPOLYPHOSPHATASE"/>
    <property type="match status" value="1"/>
</dbReference>
<dbReference type="GO" id="GO:0005737">
    <property type="term" value="C:cytoplasm"/>
    <property type="evidence" value="ECO:0007669"/>
    <property type="project" value="TreeGrafter"/>
</dbReference>
<proteinExistence type="predicted"/>
<dbReference type="InterPro" id="IPR029052">
    <property type="entry name" value="Metallo-depent_PP-like"/>
</dbReference>
<dbReference type="EMBL" id="LFOD01000003">
    <property type="protein sequence ID" value="KMV19623.1"/>
    <property type="molecule type" value="Genomic_DNA"/>
</dbReference>
<dbReference type="InterPro" id="IPR027417">
    <property type="entry name" value="P-loop_NTPase"/>
</dbReference>
<dbReference type="OrthoDB" id="9807890at2"/>
<evidence type="ECO:0000313" key="5">
    <source>
        <dbReference type="Proteomes" id="UP000037594"/>
    </source>
</evidence>
<dbReference type="Gene3D" id="3.40.50.300">
    <property type="entry name" value="P-loop containing nucleotide triphosphate hydrolases"/>
    <property type="match status" value="1"/>
</dbReference>
<dbReference type="Pfam" id="PF13671">
    <property type="entry name" value="AAA_33"/>
    <property type="match status" value="1"/>
</dbReference>
<evidence type="ECO:0000256" key="1">
    <source>
        <dbReference type="SAM" id="MobiDB-lite"/>
    </source>
</evidence>
<dbReference type="GO" id="GO:0016791">
    <property type="term" value="F:phosphatase activity"/>
    <property type="evidence" value="ECO:0007669"/>
    <property type="project" value="TreeGrafter"/>
</dbReference>
<dbReference type="InterPro" id="IPR019039">
    <property type="entry name" value="T4-Rnl1-like_N"/>
</dbReference>
<sequence length="781" mass="85166">MRKMFVMRGAPGVGKTEFLRTRGLTQFAVGFDQARELLSGPHLTLDDGVMGLSRAISAEAEKLAVEFVTAAVRTRCALGETVFIDATTSTGGQLKRWQRIADDFDYELIIVDMQGDISDAELLARNANRPVIDRIDPDIVLSLANKIRSSRANSADSARTITPDEVPAEMVVPTLDFRDFDRVLVIGDVQGCGTVLGTLIEQVDPGERDAVVFVGDLFDRGVENVLVYRTVQQLEERTTVHKISGNHCRHLIECIKHTAPGRYAQTRESIRQMVEDGIQAGDLLALYRSMVPFITARFADDAELWISHGGVVGLDSYRIEPSPELPVGGYRAGMLPDRFFEYGSSARSKVYSAVGDYSTDIDAVFAERYAGQGLLAFHGHRATPAGTGAGISFGLESSVEFDGGVLSAALVTRGTDGTEVELIELPNPVTCGPKQDRPSEQRKRAKTTNRELLEQLRGSDLVKEKVIEDGLSSFNFTRDAFYQQEWNELTTKARGLFLDTESGAVVGRGYAKFFNVGERPDTELDAVLARFGDGGDVAIEHKLNGFLGLAFIHDGTLRAYSKSGPSPFADEFERLLTEHLGDRLDEFTEALGKARVTLTFEALSPRDPHIVDDGTGVVLLHAIARTSHRTLLLDEVADRFAHQFGFRRPETHVVSGRDAVAAAIEAASNATTEGIVLRHLPTGEMVKVKAQSYAAWKAVRPTLTQLAVGKRDIAEVRGSRAPRFVAATAVFDAATRQGVQLADLMIDAVHSATLDMPRLRALVGDLPEVMSLSSAMEDEAA</sequence>
<dbReference type="Proteomes" id="UP000037594">
    <property type="component" value="Unassembled WGS sequence"/>
</dbReference>
<dbReference type="Pfam" id="PF00149">
    <property type="entry name" value="Metallophos"/>
    <property type="match status" value="1"/>
</dbReference>
<dbReference type="AlphaFoldDB" id="A0A0J8UDL5"/>
<organism evidence="4 5">
    <name type="scientific">Mycolicibacterium conceptionense</name>
    <dbReference type="NCBI Taxonomy" id="451644"/>
    <lineage>
        <taxon>Bacteria</taxon>
        <taxon>Bacillati</taxon>
        <taxon>Actinomycetota</taxon>
        <taxon>Actinomycetes</taxon>
        <taxon>Mycobacteriales</taxon>
        <taxon>Mycobacteriaceae</taxon>
        <taxon>Mycolicibacterium</taxon>
    </lineage>
</organism>
<gene>
    <name evidence="4" type="ORF">ACT17_06155</name>
</gene>
<dbReference type="InterPro" id="IPR050126">
    <property type="entry name" value="Ap4A_hydrolase"/>
</dbReference>
<dbReference type="PANTHER" id="PTHR42850">
    <property type="entry name" value="METALLOPHOSPHOESTERASE"/>
    <property type="match status" value="1"/>
</dbReference>
<feature type="region of interest" description="Disordered" evidence="1">
    <location>
        <begin position="428"/>
        <end position="447"/>
    </location>
</feature>
<dbReference type="SUPFAM" id="SSF56300">
    <property type="entry name" value="Metallo-dependent phosphatases"/>
    <property type="match status" value="1"/>
</dbReference>
<evidence type="ECO:0000259" key="2">
    <source>
        <dbReference type="Pfam" id="PF00149"/>
    </source>
</evidence>
<dbReference type="Pfam" id="PF09511">
    <property type="entry name" value="RNA_lig_T4_1"/>
    <property type="match status" value="1"/>
</dbReference>
<dbReference type="Gene3D" id="3.60.21.10">
    <property type="match status" value="1"/>
</dbReference>
<accession>A0A0J8UDL5</accession>
<feature type="compositionally biased region" description="Basic and acidic residues" evidence="1">
    <location>
        <begin position="434"/>
        <end position="447"/>
    </location>
</feature>
<dbReference type="PATRIC" id="fig|451644.5.peg.1255"/>
<dbReference type="InterPro" id="IPR004843">
    <property type="entry name" value="Calcineurin-like_PHP"/>
</dbReference>
<evidence type="ECO:0000313" key="4">
    <source>
        <dbReference type="EMBL" id="KMV19623.1"/>
    </source>
</evidence>
<name>A0A0J8UDL5_9MYCO</name>
<feature type="domain" description="Calcineurin-like phosphoesterase" evidence="2">
    <location>
        <begin position="182"/>
        <end position="268"/>
    </location>
</feature>
<reference evidence="4 5" key="1">
    <citation type="submission" date="2015-06" db="EMBL/GenBank/DDBJ databases">
        <title>Genome sequence of Mycobacterium conceptionense strain MLE.</title>
        <authorList>
            <person name="Greninger A.L."/>
            <person name="Cunningham G."/>
            <person name="Chiu C.Y."/>
            <person name="Miller S."/>
        </authorList>
    </citation>
    <scope>NUCLEOTIDE SEQUENCE [LARGE SCALE GENOMIC DNA]</scope>
    <source>
        <strain evidence="4 5">MLE</strain>
    </source>
</reference>
<comment type="caution">
    <text evidence="4">The sequence shown here is derived from an EMBL/GenBank/DDBJ whole genome shotgun (WGS) entry which is preliminary data.</text>
</comment>
<dbReference type="RefSeq" id="WP_048895565.1">
    <property type="nucleotide sequence ID" value="NZ_LFOD01000003.1"/>
</dbReference>
<feature type="domain" description="T4 RNA ligase 1-like N-terminal" evidence="3">
    <location>
        <begin position="492"/>
        <end position="691"/>
    </location>
</feature>